<accession>A0ABD1U2G1</accession>
<proteinExistence type="predicted"/>
<dbReference type="AlphaFoldDB" id="A0ABD1U2G1"/>
<organism evidence="2 3">
    <name type="scientific">Abeliophyllum distichum</name>
    <dbReference type="NCBI Taxonomy" id="126358"/>
    <lineage>
        <taxon>Eukaryota</taxon>
        <taxon>Viridiplantae</taxon>
        <taxon>Streptophyta</taxon>
        <taxon>Embryophyta</taxon>
        <taxon>Tracheophyta</taxon>
        <taxon>Spermatophyta</taxon>
        <taxon>Magnoliopsida</taxon>
        <taxon>eudicotyledons</taxon>
        <taxon>Gunneridae</taxon>
        <taxon>Pentapetalae</taxon>
        <taxon>asterids</taxon>
        <taxon>lamiids</taxon>
        <taxon>Lamiales</taxon>
        <taxon>Oleaceae</taxon>
        <taxon>Forsythieae</taxon>
        <taxon>Abeliophyllum</taxon>
    </lineage>
</organism>
<reference evidence="3" key="1">
    <citation type="submission" date="2024-07" db="EMBL/GenBank/DDBJ databases">
        <title>Two chromosome-level genome assemblies of Korean endemic species Abeliophyllum distichum and Forsythia ovata (Oleaceae).</title>
        <authorList>
            <person name="Jang H."/>
        </authorList>
    </citation>
    <scope>NUCLEOTIDE SEQUENCE [LARGE SCALE GENOMIC DNA]</scope>
</reference>
<dbReference type="Proteomes" id="UP001604336">
    <property type="component" value="Unassembled WGS sequence"/>
</dbReference>
<evidence type="ECO:0000313" key="2">
    <source>
        <dbReference type="EMBL" id="KAL2519186.1"/>
    </source>
</evidence>
<dbReference type="InterPro" id="IPR056988">
    <property type="entry name" value="Zn_ribbon_pln"/>
</dbReference>
<evidence type="ECO:0000259" key="1">
    <source>
        <dbReference type="Pfam" id="PF23551"/>
    </source>
</evidence>
<keyword evidence="3" id="KW-1185">Reference proteome</keyword>
<gene>
    <name evidence="2" type="ORF">Adt_15433</name>
</gene>
<dbReference type="Pfam" id="PF23551">
    <property type="entry name" value="Zn_ribbon_20"/>
    <property type="match status" value="1"/>
</dbReference>
<comment type="caution">
    <text evidence="2">The sequence shown here is derived from an EMBL/GenBank/DDBJ whole genome shotgun (WGS) entry which is preliminary data.</text>
</comment>
<sequence>MDASYVPASPRKKERQTFLTVCHRCKMQYECLRMHLNHNLFCPKYLEAYFAVETKLTSATAQNKAIASTRMFKFNNNNSSNHNKSEWTPCLSSTITTRTASAVQVADLVQQVYERVRKERQKAQAACWLQLSMFETYKMTPDGDLTHDMKAIQKHVILYSRNRCSCEAKVLSLESCCYQIGLDDYINDP</sequence>
<dbReference type="PANTHER" id="PTHR44137:SF58">
    <property type="entry name" value="J DOMAIN-CONTAINING PROTEIN"/>
    <property type="match status" value="1"/>
</dbReference>
<dbReference type="PANTHER" id="PTHR44137">
    <property type="entry name" value="BNAC03G44070D PROTEIN"/>
    <property type="match status" value="1"/>
</dbReference>
<dbReference type="EMBL" id="JBFOLK010000004">
    <property type="protein sequence ID" value="KAL2519186.1"/>
    <property type="molecule type" value="Genomic_DNA"/>
</dbReference>
<feature type="domain" description="Zinc beta-ribbon" evidence="1">
    <location>
        <begin position="18"/>
        <end position="52"/>
    </location>
</feature>
<name>A0ABD1U2G1_9LAMI</name>
<protein>
    <submittedName>
        <fullName evidence="2">Chaperone DnaJ-domain superfamily protein</fullName>
    </submittedName>
</protein>
<evidence type="ECO:0000313" key="3">
    <source>
        <dbReference type="Proteomes" id="UP001604336"/>
    </source>
</evidence>